<name>A0A9Q1HWG8_CONCO</name>
<dbReference type="GO" id="GO:2000060">
    <property type="term" value="P:positive regulation of ubiquitin-dependent protein catabolic process"/>
    <property type="evidence" value="ECO:0007669"/>
    <property type="project" value="TreeGrafter"/>
</dbReference>
<proteinExistence type="inferred from homology"/>
<organism evidence="7 8">
    <name type="scientific">Conger conger</name>
    <name type="common">Conger eel</name>
    <name type="synonym">Muraena conger</name>
    <dbReference type="NCBI Taxonomy" id="82655"/>
    <lineage>
        <taxon>Eukaryota</taxon>
        <taxon>Metazoa</taxon>
        <taxon>Chordata</taxon>
        <taxon>Craniata</taxon>
        <taxon>Vertebrata</taxon>
        <taxon>Euteleostomi</taxon>
        <taxon>Actinopterygii</taxon>
        <taxon>Neopterygii</taxon>
        <taxon>Teleostei</taxon>
        <taxon>Anguilliformes</taxon>
        <taxon>Congridae</taxon>
        <taxon>Conger</taxon>
    </lineage>
</organism>
<feature type="domain" description="CCDC22 N-terminal" evidence="6">
    <location>
        <begin position="1"/>
        <end position="95"/>
    </location>
</feature>
<evidence type="ECO:0000313" key="8">
    <source>
        <dbReference type="Proteomes" id="UP001152803"/>
    </source>
</evidence>
<dbReference type="Proteomes" id="UP001152803">
    <property type="component" value="Unassembled WGS sequence"/>
</dbReference>
<evidence type="ECO:0000259" key="5">
    <source>
        <dbReference type="Pfam" id="PF05667"/>
    </source>
</evidence>
<evidence type="ECO:0000256" key="3">
    <source>
        <dbReference type="SAM" id="Coils"/>
    </source>
</evidence>
<dbReference type="EMBL" id="JAFJMO010000010">
    <property type="protein sequence ID" value="KAJ8265925.1"/>
    <property type="molecule type" value="Genomic_DNA"/>
</dbReference>
<dbReference type="AlphaFoldDB" id="A0A9Q1HWG8"/>
<evidence type="ECO:0000259" key="6">
    <source>
        <dbReference type="Pfam" id="PF21674"/>
    </source>
</evidence>
<protein>
    <recommendedName>
        <fullName evidence="2">Coiled-coil domain-containing protein 22</fullName>
    </recommendedName>
</protein>
<gene>
    <name evidence="7" type="ORF">COCON_G00150240</name>
</gene>
<evidence type="ECO:0000256" key="1">
    <source>
        <dbReference type="ARBA" id="ARBA00006438"/>
    </source>
</evidence>
<dbReference type="GO" id="GO:0097602">
    <property type="term" value="F:cullin family protein binding"/>
    <property type="evidence" value="ECO:0007669"/>
    <property type="project" value="TreeGrafter"/>
</dbReference>
<evidence type="ECO:0000256" key="2">
    <source>
        <dbReference type="ARBA" id="ARBA00016694"/>
    </source>
</evidence>
<keyword evidence="3" id="KW-0175">Coiled coil</keyword>
<comment type="similarity">
    <text evidence="1">Belongs to the CCDC22 family.</text>
</comment>
<feature type="region of interest" description="Disordered" evidence="4">
    <location>
        <begin position="247"/>
        <end position="270"/>
    </location>
</feature>
<dbReference type="Pfam" id="PF21674">
    <property type="entry name" value="CCDC22_N"/>
    <property type="match status" value="1"/>
</dbReference>
<dbReference type="PANTHER" id="PTHR15668">
    <property type="entry name" value="JM1 PROTEIN"/>
    <property type="match status" value="1"/>
</dbReference>
<keyword evidence="8" id="KW-1185">Reference proteome</keyword>
<sequence>MEEVDRILIHSLRQTGTEIGEDVESVKQFSSELIVEAVVRCLRVIDPPLGNGLPPSLPPGMSARFRLGMSLAQACQDLGYKGEIGYQTFLYSSKSALLQQAIAAQIKAQLALPWVPPACRLPLLCQTQSAGVSDAFRSLALSLPPTQGLGKPPVKEVADYCRDFLPPVTAQPSQHASVPASLLERHALELSAAQEWENEWNSQGLLTRLSPEVPPDLTPLNKPIWTHGTPRSRKGWARLRKRIEEQLRSASQARPSAQHAPRTGPDPDLTQLLQAFGGATPGGDVLAKGTRFTHTEKFTFTQEPEPSGQQMAVASVMPSSRQSEEALLAQQQDELQALQQQLQQLALRTEGVCGDIKQLTVSITQVSDEVKRRELGNSEKEDSVRVKKQTIDLLPDAENNLAKLQTLVESSAKRVVSLASQWEKHRAPLIEEHRRLKELCSNRELQSSRKLSEIKDLHDKIRQSADEAKKKEGLHKQLVTEFENLPKDVSRSAYTQRILEIVGNIRKQKEEITKILSDTKELQKEINSLTGKLDRTFAVTDELVFKDAKRDESVRKSYKYLAALHENCTQLIQTIEDTGTIMREIRDLEEQIETENGKKTVSNLEKILEDYKAIRQENSALAAKIREA</sequence>
<dbReference type="InterPro" id="IPR048349">
    <property type="entry name" value="CCDC22_N"/>
</dbReference>
<dbReference type="PANTHER" id="PTHR15668:SF4">
    <property type="entry name" value="COILED-COIL DOMAIN-CONTAINING PROTEIN 22"/>
    <property type="match status" value="1"/>
</dbReference>
<dbReference type="Pfam" id="PF05667">
    <property type="entry name" value="CCDC22_CC"/>
    <property type="match status" value="1"/>
</dbReference>
<comment type="caution">
    <text evidence="7">The sequence shown here is derived from an EMBL/GenBank/DDBJ whole genome shotgun (WGS) entry which is preliminary data.</text>
</comment>
<evidence type="ECO:0000256" key="4">
    <source>
        <dbReference type="SAM" id="MobiDB-lite"/>
    </source>
</evidence>
<feature type="domain" description="CCDC22 coiled-coil" evidence="5">
    <location>
        <begin position="101"/>
        <end position="598"/>
    </location>
</feature>
<dbReference type="InterPro" id="IPR008530">
    <property type="entry name" value="CCDC22"/>
</dbReference>
<dbReference type="InterPro" id="IPR048348">
    <property type="entry name" value="CCDC22_CC"/>
</dbReference>
<accession>A0A9Q1HWG8</accession>
<reference evidence="7" key="1">
    <citation type="journal article" date="2023" name="Science">
        <title>Genome structures resolve the early diversification of teleost fishes.</title>
        <authorList>
            <person name="Parey E."/>
            <person name="Louis A."/>
            <person name="Montfort J."/>
            <person name="Bouchez O."/>
            <person name="Roques C."/>
            <person name="Iampietro C."/>
            <person name="Lluch J."/>
            <person name="Castinel A."/>
            <person name="Donnadieu C."/>
            <person name="Desvignes T."/>
            <person name="Floi Bucao C."/>
            <person name="Jouanno E."/>
            <person name="Wen M."/>
            <person name="Mejri S."/>
            <person name="Dirks R."/>
            <person name="Jansen H."/>
            <person name="Henkel C."/>
            <person name="Chen W.J."/>
            <person name="Zahm M."/>
            <person name="Cabau C."/>
            <person name="Klopp C."/>
            <person name="Thompson A.W."/>
            <person name="Robinson-Rechavi M."/>
            <person name="Braasch I."/>
            <person name="Lecointre G."/>
            <person name="Bobe J."/>
            <person name="Postlethwait J.H."/>
            <person name="Berthelot C."/>
            <person name="Roest Crollius H."/>
            <person name="Guiguen Y."/>
        </authorList>
    </citation>
    <scope>NUCLEOTIDE SEQUENCE</scope>
    <source>
        <strain evidence="7">Concon-B</strain>
    </source>
</reference>
<feature type="coiled-coil region" evidence="3">
    <location>
        <begin position="321"/>
        <end position="348"/>
    </location>
</feature>
<dbReference type="OrthoDB" id="10266736at2759"/>
<evidence type="ECO:0000313" key="7">
    <source>
        <dbReference type="EMBL" id="KAJ8265925.1"/>
    </source>
</evidence>